<dbReference type="AlphaFoldDB" id="A0A564YW18"/>
<name>A0A564YW18_HYMDI</name>
<dbReference type="EMBL" id="CABIJS010000399">
    <property type="protein sequence ID" value="VUZ50858.1"/>
    <property type="molecule type" value="Genomic_DNA"/>
</dbReference>
<evidence type="ECO:0000313" key="1">
    <source>
        <dbReference type="EMBL" id="VUZ50858.1"/>
    </source>
</evidence>
<sequence>MYFCFFGTHKSSTKSKSLKCHCQCNHIRHKPKLVYPPKQLTLVSDKCKEPEEIVLGKSISCSNGILSELVA</sequence>
<protein>
    <submittedName>
        <fullName evidence="1">Uncharacterized protein</fullName>
    </submittedName>
</protein>
<dbReference type="Proteomes" id="UP000321570">
    <property type="component" value="Unassembled WGS sequence"/>
</dbReference>
<evidence type="ECO:0000313" key="2">
    <source>
        <dbReference type="Proteomes" id="UP000321570"/>
    </source>
</evidence>
<reference evidence="1 2" key="1">
    <citation type="submission" date="2019-07" db="EMBL/GenBank/DDBJ databases">
        <authorList>
            <person name="Jastrzebski P J."/>
            <person name="Paukszto L."/>
            <person name="Jastrzebski P J."/>
        </authorList>
    </citation>
    <scope>NUCLEOTIDE SEQUENCE [LARGE SCALE GENOMIC DNA]</scope>
    <source>
        <strain evidence="1 2">WMS-il1</strain>
    </source>
</reference>
<keyword evidence="2" id="KW-1185">Reference proteome</keyword>
<organism evidence="1 2">
    <name type="scientific">Hymenolepis diminuta</name>
    <name type="common">Rat tapeworm</name>
    <dbReference type="NCBI Taxonomy" id="6216"/>
    <lineage>
        <taxon>Eukaryota</taxon>
        <taxon>Metazoa</taxon>
        <taxon>Spiralia</taxon>
        <taxon>Lophotrochozoa</taxon>
        <taxon>Platyhelminthes</taxon>
        <taxon>Cestoda</taxon>
        <taxon>Eucestoda</taxon>
        <taxon>Cyclophyllidea</taxon>
        <taxon>Hymenolepididae</taxon>
        <taxon>Hymenolepis</taxon>
    </lineage>
</organism>
<accession>A0A564YW18</accession>
<gene>
    <name evidence="1" type="ORF">WMSIL1_LOCUS9661</name>
</gene>
<proteinExistence type="predicted"/>